<dbReference type="InterPro" id="IPR024185">
    <property type="entry name" value="FTHF_cligase-like_sf"/>
</dbReference>
<sequence length="197" mass="21069">MSSREKILATIKQNQPPAAPLPSLALSDLAPVAPGFDAVQKFTTVLQGIGGSIVEVKNWDQIHAHLSAQFPSPARIINLIPEIHLGDSLNALSAKPHTLEDVNLAVIKGQFGVAENSAIWITDTDMGDRALPFICEHLALVIRASSIVNTMHHAYERIHTGYAFGTFLAGPSKTADIEQSLVLGAHGAKTLTVFLLP</sequence>
<evidence type="ECO:0000313" key="3">
    <source>
        <dbReference type="Proteomes" id="UP000613030"/>
    </source>
</evidence>
<accession>A0ABS1KJP9</accession>
<dbReference type="Gene3D" id="3.40.50.10420">
    <property type="entry name" value="NagB/RpiA/CoA transferase-like"/>
    <property type="match status" value="1"/>
</dbReference>
<evidence type="ECO:0000313" key="2">
    <source>
        <dbReference type="EMBL" id="MBL0739691.1"/>
    </source>
</evidence>
<dbReference type="InterPro" id="IPR037171">
    <property type="entry name" value="NagB/RpiA_transferase-like"/>
</dbReference>
<dbReference type="Pfam" id="PF02589">
    <property type="entry name" value="LUD_dom"/>
    <property type="match status" value="1"/>
</dbReference>
<dbReference type="EMBL" id="JAERRB010000001">
    <property type="protein sequence ID" value="MBL0739691.1"/>
    <property type="molecule type" value="Genomic_DNA"/>
</dbReference>
<comment type="caution">
    <text evidence="2">The sequence shown here is derived from an EMBL/GenBank/DDBJ whole genome shotgun (WGS) entry which is preliminary data.</text>
</comment>
<dbReference type="RefSeq" id="WP_202006665.1">
    <property type="nucleotide sequence ID" value="NZ_JAERRB010000001.1"/>
</dbReference>
<dbReference type="PANTHER" id="PTHR43682">
    <property type="entry name" value="LACTATE UTILIZATION PROTEIN C"/>
    <property type="match status" value="1"/>
</dbReference>
<protein>
    <submittedName>
        <fullName evidence="2">LUD domain-containing protein</fullName>
    </submittedName>
</protein>
<name>A0ABS1KJP9_9BACT</name>
<feature type="domain" description="LUD" evidence="1">
    <location>
        <begin position="99"/>
        <end position="196"/>
    </location>
</feature>
<proteinExistence type="predicted"/>
<dbReference type="InterPro" id="IPR003741">
    <property type="entry name" value="LUD_dom"/>
</dbReference>
<evidence type="ECO:0000259" key="1">
    <source>
        <dbReference type="Pfam" id="PF02589"/>
    </source>
</evidence>
<reference evidence="2 3" key="1">
    <citation type="submission" date="2021-01" db="EMBL/GenBank/DDBJ databases">
        <title>Chryseolinea sp. Jin1 Genome sequencing and assembly.</title>
        <authorList>
            <person name="Kim I."/>
        </authorList>
    </citation>
    <scope>NUCLEOTIDE SEQUENCE [LARGE SCALE GENOMIC DNA]</scope>
    <source>
        <strain evidence="2 3">Jin1</strain>
    </source>
</reference>
<gene>
    <name evidence="2" type="ORF">JI741_00615</name>
</gene>
<dbReference type="Proteomes" id="UP000613030">
    <property type="component" value="Unassembled WGS sequence"/>
</dbReference>
<dbReference type="SUPFAM" id="SSF100950">
    <property type="entry name" value="NagB/RpiA/CoA transferase-like"/>
    <property type="match status" value="1"/>
</dbReference>
<keyword evidence="3" id="KW-1185">Reference proteome</keyword>
<organism evidence="2 3">
    <name type="scientific">Chryseolinea lacunae</name>
    <dbReference type="NCBI Taxonomy" id="2801331"/>
    <lineage>
        <taxon>Bacteria</taxon>
        <taxon>Pseudomonadati</taxon>
        <taxon>Bacteroidota</taxon>
        <taxon>Cytophagia</taxon>
        <taxon>Cytophagales</taxon>
        <taxon>Fulvivirgaceae</taxon>
        <taxon>Chryseolinea</taxon>
    </lineage>
</organism>
<dbReference type="PANTHER" id="PTHR43682:SF1">
    <property type="entry name" value="LACTATE UTILIZATION PROTEIN C"/>
    <property type="match status" value="1"/>
</dbReference>